<protein>
    <submittedName>
        <fullName evidence="9">TolC family protein</fullName>
    </submittedName>
</protein>
<reference evidence="9 10" key="1">
    <citation type="journal article" date="2015" name="Int. J. Syst. Evol. Microbiol.">
        <title>Mariniphaga sediminis sp. nov., isolated from coastal sediment.</title>
        <authorList>
            <person name="Wang F.Q."/>
            <person name="Shen Q.Y."/>
            <person name="Chen G.J."/>
            <person name="Du Z.J."/>
        </authorList>
    </citation>
    <scope>NUCLEOTIDE SEQUENCE [LARGE SCALE GENOMIC DNA]</scope>
    <source>
        <strain evidence="9 10">SY21</strain>
    </source>
</reference>
<dbReference type="GO" id="GO:1990281">
    <property type="term" value="C:efflux pump complex"/>
    <property type="evidence" value="ECO:0007669"/>
    <property type="project" value="TreeGrafter"/>
</dbReference>
<dbReference type="OrthoDB" id="1680428at2"/>
<proteinExistence type="inferred from homology"/>
<dbReference type="Proteomes" id="UP000266441">
    <property type="component" value="Unassembled WGS sequence"/>
</dbReference>
<dbReference type="Pfam" id="PF02321">
    <property type="entry name" value="OEP"/>
    <property type="match status" value="1"/>
</dbReference>
<dbReference type="SUPFAM" id="SSF56954">
    <property type="entry name" value="Outer membrane efflux proteins (OEP)"/>
    <property type="match status" value="1"/>
</dbReference>
<dbReference type="GO" id="GO:0015562">
    <property type="term" value="F:efflux transmembrane transporter activity"/>
    <property type="evidence" value="ECO:0007669"/>
    <property type="project" value="InterPro"/>
</dbReference>
<name>A0A399CZK8_9BACT</name>
<feature type="signal peptide" evidence="8">
    <location>
        <begin position="1"/>
        <end position="22"/>
    </location>
</feature>
<evidence type="ECO:0000256" key="4">
    <source>
        <dbReference type="ARBA" id="ARBA00022452"/>
    </source>
</evidence>
<dbReference type="Gene3D" id="1.20.1600.10">
    <property type="entry name" value="Outer membrane efflux proteins (OEP)"/>
    <property type="match status" value="1"/>
</dbReference>
<dbReference type="EMBL" id="QWET01000009">
    <property type="protein sequence ID" value="RIH64656.1"/>
    <property type="molecule type" value="Genomic_DNA"/>
</dbReference>
<keyword evidence="8" id="KW-0732">Signal</keyword>
<keyword evidence="7" id="KW-0998">Cell outer membrane</keyword>
<evidence type="ECO:0000256" key="3">
    <source>
        <dbReference type="ARBA" id="ARBA00022448"/>
    </source>
</evidence>
<evidence type="ECO:0000256" key="1">
    <source>
        <dbReference type="ARBA" id="ARBA00004442"/>
    </source>
</evidence>
<dbReference type="InterPro" id="IPR003423">
    <property type="entry name" value="OMP_efflux"/>
</dbReference>
<keyword evidence="4" id="KW-1134">Transmembrane beta strand</keyword>
<keyword evidence="6" id="KW-0472">Membrane</keyword>
<dbReference type="AlphaFoldDB" id="A0A399CZK8"/>
<evidence type="ECO:0000256" key="5">
    <source>
        <dbReference type="ARBA" id="ARBA00022692"/>
    </source>
</evidence>
<evidence type="ECO:0000256" key="7">
    <source>
        <dbReference type="ARBA" id="ARBA00023237"/>
    </source>
</evidence>
<keyword evidence="5" id="KW-0812">Transmembrane</keyword>
<dbReference type="GO" id="GO:0009279">
    <property type="term" value="C:cell outer membrane"/>
    <property type="evidence" value="ECO:0007669"/>
    <property type="project" value="UniProtKB-SubCell"/>
</dbReference>
<dbReference type="PANTHER" id="PTHR30026">
    <property type="entry name" value="OUTER MEMBRANE PROTEIN TOLC"/>
    <property type="match status" value="1"/>
</dbReference>
<dbReference type="GO" id="GO:0015288">
    <property type="term" value="F:porin activity"/>
    <property type="evidence" value="ECO:0007669"/>
    <property type="project" value="TreeGrafter"/>
</dbReference>
<accession>A0A399CZK8</accession>
<dbReference type="InterPro" id="IPR051906">
    <property type="entry name" value="TolC-like"/>
</dbReference>
<dbReference type="PANTHER" id="PTHR30026:SF21">
    <property type="entry name" value="SLR1270 PROTEIN"/>
    <property type="match status" value="1"/>
</dbReference>
<gene>
    <name evidence="9" type="ORF">D1164_13520</name>
</gene>
<sequence length="415" mass="46889">MKIIINTIIVMLVAISGGSAQSLDDYFKIAAENNPGLQAKYKTFEAAMQKVPQVNSLPDPTFSFGYFISPVETRVGPQRAKFSLTQMFPWFGTLKARGDAATLMAEAKYQAFLDARNRLYFQVASAWYPLYELNKWKKLEKENIAILNSYKNITTRKFENGNSPMVDVLRVDILLKEAETRLRILDDKEKPLLSAFNSLLNRNETSPVEVIDSLTANIFSVEMKKDSLLEKNPVLAELDLKMHASEASETAAQKKGLPNIGVGLDYVVVGQPSGMTSADNGKDVLMPMVSVSIPLFRKKYRAAEQEARLMQESFSLQKKNVLNTLVSEFDRASFTLQQQQQLVRLYEEQISTTRQSLNLLFTAYGNSGKEFEEVLRMQQQLLQYQKNKATALAEFQTAQAKINYLTAKTIHDENK</sequence>
<evidence type="ECO:0000256" key="6">
    <source>
        <dbReference type="ARBA" id="ARBA00023136"/>
    </source>
</evidence>
<comment type="caution">
    <text evidence="9">The sequence shown here is derived from an EMBL/GenBank/DDBJ whole genome shotgun (WGS) entry which is preliminary data.</text>
</comment>
<dbReference type="RefSeq" id="WP_119350528.1">
    <property type="nucleotide sequence ID" value="NZ_QWET01000009.1"/>
</dbReference>
<keyword evidence="3" id="KW-0813">Transport</keyword>
<evidence type="ECO:0000313" key="9">
    <source>
        <dbReference type="EMBL" id="RIH64656.1"/>
    </source>
</evidence>
<organism evidence="9 10">
    <name type="scientific">Mariniphaga sediminis</name>
    <dbReference type="NCBI Taxonomy" id="1628158"/>
    <lineage>
        <taxon>Bacteria</taxon>
        <taxon>Pseudomonadati</taxon>
        <taxon>Bacteroidota</taxon>
        <taxon>Bacteroidia</taxon>
        <taxon>Marinilabiliales</taxon>
        <taxon>Prolixibacteraceae</taxon>
        <taxon>Mariniphaga</taxon>
    </lineage>
</organism>
<keyword evidence="10" id="KW-1185">Reference proteome</keyword>
<evidence type="ECO:0000256" key="8">
    <source>
        <dbReference type="SAM" id="SignalP"/>
    </source>
</evidence>
<evidence type="ECO:0000256" key="2">
    <source>
        <dbReference type="ARBA" id="ARBA00007613"/>
    </source>
</evidence>
<evidence type="ECO:0000313" key="10">
    <source>
        <dbReference type="Proteomes" id="UP000266441"/>
    </source>
</evidence>
<feature type="chain" id="PRO_5017220499" evidence="8">
    <location>
        <begin position="23"/>
        <end position="415"/>
    </location>
</feature>
<comment type="subcellular location">
    <subcellularLocation>
        <location evidence="1">Cell outer membrane</location>
    </subcellularLocation>
</comment>
<comment type="similarity">
    <text evidence="2">Belongs to the outer membrane factor (OMF) (TC 1.B.17) family.</text>
</comment>